<reference evidence="14 15" key="1">
    <citation type="journal article" date="2013" name="Genome Announc.">
        <title>Draft Genome Sequence of Desulfotignum phosphitoxidans DSM 13687 Strain FiPS-3.</title>
        <authorList>
            <person name="Poehlein A."/>
            <person name="Daniel R."/>
            <person name="Simeonova D.D."/>
        </authorList>
    </citation>
    <scope>NUCLEOTIDE SEQUENCE [LARGE SCALE GENOMIC DNA]</scope>
    <source>
        <strain evidence="14 15">DSM 13687</strain>
    </source>
</reference>
<dbReference type="SUPFAM" id="SSF81653">
    <property type="entry name" value="Calcium ATPase, transduction domain A"/>
    <property type="match status" value="1"/>
</dbReference>
<feature type="transmembrane region" description="Helical" evidence="12">
    <location>
        <begin position="844"/>
        <end position="863"/>
    </location>
</feature>
<organism evidence="14 15">
    <name type="scientific">Desulfotignum phosphitoxidans DSM 13687</name>
    <dbReference type="NCBI Taxonomy" id="1286635"/>
    <lineage>
        <taxon>Bacteria</taxon>
        <taxon>Pseudomonadati</taxon>
        <taxon>Thermodesulfobacteriota</taxon>
        <taxon>Desulfobacteria</taxon>
        <taxon>Desulfobacterales</taxon>
        <taxon>Desulfobacteraceae</taxon>
        <taxon>Desulfotignum</taxon>
    </lineage>
</organism>
<dbReference type="GO" id="GO:0005524">
    <property type="term" value="F:ATP binding"/>
    <property type="evidence" value="ECO:0007669"/>
    <property type="project" value="UniProtKB-KW"/>
</dbReference>
<evidence type="ECO:0000256" key="1">
    <source>
        <dbReference type="ARBA" id="ARBA00004651"/>
    </source>
</evidence>
<feature type="transmembrane region" description="Helical" evidence="12">
    <location>
        <begin position="701"/>
        <end position="726"/>
    </location>
</feature>
<dbReference type="GO" id="GO:0005391">
    <property type="term" value="F:P-type sodium:potassium-exchanging transporter activity"/>
    <property type="evidence" value="ECO:0007669"/>
    <property type="project" value="TreeGrafter"/>
</dbReference>
<dbReference type="Pfam" id="PF00689">
    <property type="entry name" value="Cation_ATPase_C"/>
    <property type="match status" value="1"/>
</dbReference>
<dbReference type="GO" id="GO:0030007">
    <property type="term" value="P:intracellular potassium ion homeostasis"/>
    <property type="evidence" value="ECO:0007669"/>
    <property type="project" value="TreeGrafter"/>
</dbReference>
<evidence type="ECO:0000256" key="7">
    <source>
        <dbReference type="ARBA" id="ARBA00022840"/>
    </source>
</evidence>
<evidence type="ECO:0000313" key="14">
    <source>
        <dbReference type="EMBL" id="EMS80372.1"/>
    </source>
</evidence>
<dbReference type="FunFam" id="2.70.150.10:FF:000160">
    <property type="entry name" value="Sarcoplasmic/endoplasmic reticulum calcium ATPase 1"/>
    <property type="match status" value="1"/>
</dbReference>
<dbReference type="GO" id="GO:0006883">
    <property type="term" value="P:intracellular sodium ion homeostasis"/>
    <property type="evidence" value="ECO:0007669"/>
    <property type="project" value="TreeGrafter"/>
</dbReference>
<dbReference type="InterPro" id="IPR023214">
    <property type="entry name" value="HAD_sf"/>
</dbReference>
<dbReference type="Gene3D" id="1.20.1110.10">
    <property type="entry name" value="Calcium-transporting ATPase, transmembrane domain"/>
    <property type="match status" value="1"/>
</dbReference>
<evidence type="ECO:0000256" key="9">
    <source>
        <dbReference type="ARBA" id="ARBA00022967"/>
    </source>
</evidence>
<evidence type="ECO:0000256" key="8">
    <source>
        <dbReference type="ARBA" id="ARBA00022842"/>
    </source>
</evidence>
<dbReference type="Pfam" id="PF00122">
    <property type="entry name" value="E1-E2_ATPase"/>
    <property type="match status" value="1"/>
</dbReference>
<keyword evidence="14" id="KW-0378">Hydrolase</keyword>
<dbReference type="SUPFAM" id="SSF56784">
    <property type="entry name" value="HAD-like"/>
    <property type="match status" value="1"/>
</dbReference>
<comment type="caution">
    <text evidence="14">The sequence shown here is derived from an EMBL/GenBank/DDBJ whole genome shotgun (WGS) entry which is preliminary data.</text>
</comment>
<dbReference type="InterPro" id="IPR050510">
    <property type="entry name" value="Cation_transp_ATPase_P-type"/>
</dbReference>
<dbReference type="GO" id="GO:0016887">
    <property type="term" value="F:ATP hydrolysis activity"/>
    <property type="evidence" value="ECO:0007669"/>
    <property type="project" value="InterPro"/>
</dbReference>
<comment type="subcellular location">
    <subcellularLocation>
        <location evidence="1">Cell membrane</location>
        <topology evidence="1">Multi-pass membrane protein</topology>
    </subcellularLocation>
</comment>
<dbReference type="InterPro" id="IPR023298">
    <property type="entry name" value="ATPase_P-typ_TM_dom_sf"/>
</dbReference>
<keyword evidence="5 12" id="KW-0812">Transmembrane</keyword>
<evidence type="ECO:0000256" key="11">
    <source>
        <dbReference type="ARBA" id="ARBA00023136"/>
    </source>
</evidence>
<feature type="transmembrane region" description="Helical" evidence="12">
    <location>
        <begin position="258"/>
        <end position="276"/>
    </location>
</feature>
<accession>S0G6H8</accession>
<dbReference type="EC" id="3.6.3.8" evidence="14"/>
<name>S0G6H8_9BACT</name>
<dbReference type="GO" id="GO:0005886">
    <property type="term" value="C:plasma membrane"/>
    <property type="evidence" value="ECO:0007669"/>
    <property type="project" value="UniProtKB-SubCell"/>
</dbReference>
<comment type="similarity">
    <text evidence="2">Belongs to the cation transport ATPase (P-type) (TC 3.A.3) family. Type IIA subfamily.</text>
</comment>
<dbReference type="RefSeq" id="WP_006964606.1">
    <property type="nucleotide sequence ID" value="NZ_APJX01000002.1"/>
</dbReference>
<dbReference type="Pfam" id="PF08282">
    <property type="entry name" value="Hydrolase_3"/>
    <property type="match status" value="1"/>
</dbReference>
<dbReference type="PRINTS" id="PR00119">
    <property type="entry name" value="CATATPASE"/>
</dbReference>
<protein>
    <submittedName>
        <fullName evidence="14">Ca2+-transporting ATPase YloB</fullName>
        <ecNumber evidence="14">3.6.3.8</ecNumber>
    </submittedName>
</protein>
<keyword evidence="9" id="KW-1278">Translocase</keyword>
<dbReference type="EMBL" id="APJX01000002">
    <property type="protein sequence ID" value="EMS80372.1"/>
    <property type="molecule type" value="Genomic_DNA"/>
</dbReference>
<proteinExistence type="inferred from homology"/>
<dbReference type="InterPro" id="IPR059000">
    <property type="entry name" value="ATPase_P-type_domA"/>
</dbReference>
<dbReference type="InterPro" id="IPR008250">
    <property type="entry name" value="ATPase_P-typ_transduc_dom_A_sf"/>
</dbReference>
<keyword evidence="10 12" id="KW-1133">Transmembrane helix</keyword>
<keyword evidence="11 12" id="KW-0472">Membrane</keyword>
<feature type="transmembrane region" description="Helical" evidence="12">
    <location>
        <begin position="875"/>
        <end position="895"/>
    </location>
</feature>
<sequence>MNNKDTEYPALDGKSPWMLEAKEAVEQLASHSDDGLNPKQARSRLEKYGPNRIEAAKQRSAWQIFTAQIKNLIVLLLAAAAGISFILGQFLEGIAILVALIVNVFIGFGTELRAMRSMEALQQMTRRHAKVLRQSEIQKIEAAKLVPGDIVVLEGGDVIPADLRLIEANRIKADESALTGESVPVDKDVAALAGDTPLAERNNMLFTGTALTQGSGKGVVVATGMSTQLGHISQLAQGAQEEVLTPLEKRLNSLGQKLIWVTLGIAVLIGVTGVMAGKDLVVIFKTSVALAVAAIPEGLPIVATIALARGMWRMAKKNALVNRLSAVETLGSTSIICADKTGTLTENKMTVSKLVLVASEEVMHASWDPEQDPPFSVKKDVKTDDSLNTHIKDIMTIGMLCSNAQLSESGEEVGDPMELALLQAGQKLGLHREDLLKSYPEKKEEAFSPETKMMATWHSREQDKMVAVKGAPEAVLDASSQVLTTDGQTRKMDDTVYEKLLQANETLADEGLRVLGIARRSTDAVQNDPYSSLTFMGFVGLLDPPRKNIRKVIDTLRQAGVRVVMVTGDHPGTAFAIAQKLNLPGDGETVIHGNTLKSTEDYTSEERHNLLQSSVFARISPEQKLNLVSLFQADGSVVAMTGDGVNDAPALTKADIGVAMGRRGTQVAREAADIVLKDDNFATIALAMEQGRVIFSNIRKFIVFLLSGNVGAILIVGLAMLFGSILPLLPLQILYLNMISDVFPALALGVGKGEPSVMDRPPRPASEPVVTRVLWMTIFGYGLLIAGTALAGFWISLEKMSLSGERAVTITFLILAFTRTWHVFNMRDAESNVIFNDVTRNPFVWGAVILSIVLLVFAVYFPPLSRVLTMVAPTSFQWLFILGMSFIPLVVVQVLKQGTLFYKGTVEKGNSSDPSERK</sequence>
<evidence type="ECO:0000256" key="10">
    <source>
        <dbReference type="ARBA" id="ARBA00022989"/>
    </source>
</evidence>
<feature type="transmembrane region" description="Helical" evidence="12">
    <location>
        <begin position="69"/>
        <end position="88"/>
    </location>
</feature>
<dbReference type="SUPFAM" id="SSF81665">
    <property type="entry name" value="Calcium ATPase, transmembrane domain M"/>
    <property type="match status" value="1"/>
</dbReference>
<dbReference type="GO" id="GO:0036376">
    <property type="term" value="P:sodium ion export across plasma membrane"/>
    <property type="evidence" value="ECO:0007669"/>
    <property type="project" value="TreeGrafter"/>
</dbReference>
<dbReference type="InterPro" id="IPR044492">
    <property type="entry name" value="P_typ_ATPase_HD_dom"/>
</dbReference>
<evidence type="ECO:0000313" key="15">
    <source>
        <dbReference type="Proteomes" id="UP000014216"/>
    </source>
</evidence>
<dbReference type="SFLD" id="SFLDG00002">
    <property type="entry name" value="C1.7:_P-type_atpase_like"/>
    <property type="match status" value="1"/>
</dbReference>
<feature type="transmembrane region" description="Helical" evidence="12">
    <location>
        <begin position="94"/>
        <end position="114"/>
    </location>
</feature>
<dbReference type="Gene3D" id="3.40.1110.10">
    <property type="entry name" value="Calcium-transporting ATPase, cytoplasmic domain N"/>
    <property type="match status" value="1"/>
</dbReference>
<evidence type="ECO:0000256" key="6">
    <source>
        <dbReference type="ARBA" id="ARBA00022741"/>
    </source>
</evidence>
<dbReference type="InterPro" id="IPR004014">
    <property type="entry name" value="ATPase_P-typ_cation-transptr_N"/>
</dbReference>
<feature type="domain" description="Cation-transporting P-type ATPase N-terminal" evidence="13">
    <location>
        <begin position="15"/>
        <end position="89"/>
    </location>
</feature>
<dbReference type="SFLD" id="SFLDS00003">
    <property type="entry name" value="Haloacid_Dehalogenase"/>
    <property type="match status" value="1"/>
</dbReference>
<dbReference type="Gene3D" id="3.40.50.1000">
    <property type="entry name" value="HAD superfamily/HAD-like"/>
    <property type="match status" value="1"/>
</dbReference>
<feature type="transmembrane region" description="Helical" evidence="12">
    <location>
        <begin position="288"/>
        <end position="308"/>
    </location>
</feature>
<dbReference type="SFLD" id="SFLDF00027">
    <property type="entry name" value="p-type_atpase"/>
    <property type="match status" value="1"/>
</dbReference>
<dbReference type="Pfam" id="PF00690">
    <property type="entry name" value="Cation_ATPase_N"/>
    <property type="match status" value="1"/>
</dbReference>
<keyword evidence="4" id="KW-0597">Phosphoprotein</keyword>
<dbReference type="Proteomes" id="UP000014216">
    <property type="component" value="Unassembled WGS sequence"/>
</dbReference>
<dbReference type="PROSITE" id="PS00154">
    <property type="entry name" value="ATPASE_E1_E2"/>
    <property type="match status" value="1"/>
</dbReference>
<dbReference type="PATRIC" id="fig|1286635.3.peg.1025"/>
<dbReference type="NCBIfam" id="TIGR01494">
    <property type="entry name" value="ATPase_P-type"/>
    <property type="match status" value="2"/>
</dbReference>
<keyword evidence="7" id="KW-0067">ATP-binding</keyword>
<evidence type="ECO:0000259" key="13">
    <source>
        <dbReference type="SMART" id="SM00831"/>
    </source>
</evidence>
<evidence type="ECO:0000256" key="2">
    <source>
        <dbReference type="ARBA" id="ARBA00005675"/>
    </source>
</evidence>
<dbReference type="PANTHER" id="PTHR43294:SF21">
    <property type="entry name" value="CATION TRANSPORTING ATPASE"/>
    <property type="match status" value="1"/>
</dbReference>
<dbReference type="AlphaFoldDB" id="S0G6H8"/>
<evidence type="ECO:0000256" key="4">
    <source>
        <dbReference type="ARBA" id="ARBA00022553"/>
    </source>
</evidence>
<dbReference type="GO" id="GO:1902600">
    <property type="term" value="P:proton transmembrane transport"/>
    <property type="evidence" value="ECO:0007669"/>
    <property type="project" value="TreeGrafter"/>
</dbReference>
<dbReference type="Pfam" id="PF13246">
    <property type="entry name" value="Cation_ATPase"/>
    <property type="match status" value="1"/>
</dbReference>
<dbReference type="InterPro" id="IPR023299">
    <property type="entry name" value="ATPase_P-typ_cyto_dom_N"/>
</dbReference>
<gene>
    <name evidence="14" type="primary">yloB</name>
    <name evidence="14" type="ORF">Dpo_2c00600</name>
</gene>
<dbReference type="GO" id="GO:1990573">
    <property type="term" value="P:potassium ion import across plasma membrane"/>
    <property type="evidence" value="ECO:0007669"/>
    <property type="project" value="TreeGrafter"/>
</dbReference>
<dbReference type="SUPFAM" id="SSF81660">
    <property type="entry name" value="Metal cation-transporting ATPase, ATP-binding domain N"/>
    <property type="match status" value="1"/>
</dbReference>
<dbReference type="InterPro" id="IPR006068">
    <property type="entry name" value="ATPase_P-typ_cation-transptr_C"/>
</dbReference>
<dbReference type="PRINTS" id="PR00120">
    <property type="entry name" value="HATPASE"/>
</dbReference>
<feature type="transmembrane region" description="Helical" evidence="12">
    <location>
        <begin position="807"/>
        <end position="824"/>
    </location>
</feature>
<evidence type="ECO:0000256" key="12">
    <source>
        <dbReference type="SAM" id="Phobius"/>
    </source>
</evidence>
<keyword evidence="3" id="KW-1003">Cell membrane</keyword>
<dbReference type="Gene3D" id="2.70.150.10">
    <property type="entry name" value="Calcium-transporting ATPase, cytoplasmic transduction domain A"/>
    <property type="match status" value="1"/>
</dbReference>
<dbReference type="SMART" id="SM00831">
    <property type="entry name" value="Cation_ATPase_N"/>
    <property type="match status" value="1"/>
</dbReference>
<dbReference type="PANTHER" id="PTHR43294">
    <property type="entry name" value="SODIUM/POTASSIUM-TRANSPORTING ATPASE SUBUNIT ALPHA"/>
    <property type="match status" value="1"/>
</dbReference>
<keyword evidence="6" id="KW-0547">Nucleotide-binding</keyword>
<keyword evidence="15" id="KW-1185">Reference proteome</keyword>
<evidence type="ECO:0000256" key="3">
    <source>
        <dbReference type="ARBA" id="ARBA00022475"/>
    </source>
</evidence>
<feature type="transmembrane region" description="Helical" evidence="12">
    <location>
        <begin position="772"/>
        <end position="795"/>
    </location>
</feature>
<evidence type="ECO:0000256" key="5">
    <source>
        <dbReference type="ARBA" id="ARBA00022692"/>
    </source>
</evidence>
<dbReference type="InterPro" id="IPR036412">
    <property type="entry name" value="HAD-like_sf"/>
</dbReference>
<keyword evidence="8" id="KW-0460">Magnesium</keyword>
<feature type="transmembrane region" description="Helical" evidence="12">
    <location>
        <begin position="732"/>
        <end position="751"/>
    </location>
</feature>
<dbReference type="InterPro" id="IPR018303">
    <property type="entry name" value="ATPase_P-typ_P_site"/>
</dbReference>
<dbReference type="InterPro" id="IPR001757">
    <property type="entry name" value="P_typ_ATPase"/>
</dbReference>